<feature type="domain" description="Fibronectin type-III" evidence="1">
    <location>
        <begin position="273"/>
        <end position="360"/>
    </location>
</feature>
<dbReference type="Gene3D" id="2.60.40.10">
    <property type="entry name" value="Immunoglobulins"/>
    <property type="match status" value="3"/>
</dbReference>
<dbReference type="InParanoid" id="A0A3Q3MAQ3"/>
<dbReference type="PROSITE" id="PS50853">
    <property type="entry name" value="FN3"/>
    <property type="match status" value="3"/>
</dbReference>
<dbReference type="Proteomes" id="UP000261640">
    <property type="component" value="Unplaced"/>
</dbReference>
<dbReference type="PANTHER" id="PTHR47135:SF3">
    <property type="entry name" value="FIBRONECTIN TYPE-III DOMAIN-CONTAINING PROTEIN"/>
    <property type="match status" value="1"/>
</dbReference>
<dbReference type="SMART" id="SM00060">
    <property type="entry name" value="FN3"/>
    <property type="match status" value="3"/>
</dbReference>
<proteinExistence type="predicted"/>
<dbReference type="AlphaFoldDB" id="A0A3Q3MAQ3"/>
<dbReference type="InterPro" id="IPR013783">
    <property type="entry name" value="Ig-like_fold"/>
</dbReference>
<keyword evidence="3" id="KW-1185">Reference proteome</keyword>
<dbReference type="InterPro" id="IPR036116">
    <property type="entry name" value="FN3_sf"/>
</dbReference>
<evidence type="ECO:0000313" key="3">
    <source>
        <dbReference type="Proteomes" id="UP000261640"/>
    </source>
</evidence>
<dbReference type="InterPro" id="IPR003961">
    <property type="entry name" value="FN3_dom"/>
</dbReference>
<evidence type="ECO:0000259" key="1">
    <source>
        <dbReference type="PROSITE" id="PS50853"/>
    </source>
</evidence>
<feature type="domain" description="Fibronectin type-III" evidence="1">
    <location>
        <begin position="99"/>
        <end position="185"/>
    </location>
</feature>
<dbReference type="PANTHER" id="PTHR47135">
    <property type="entry name" value="FIBRONECTIN TYPE III DOMAIN-CONTAINING PROTEIN 7"/>
    <property type="match status" value="1"/>
</dbReference>
<dbReference type="CDD" id="cd00063">
    <property type="entry name" value="FN3"/>
    <property type="match status" value="1"/>
</dbReference>
<dbReference type="Ensembl" id="ENSMAMT00000018543.2">
    <property type="protein sequence ID" value="ENSMAMP00000018069.2"/>
    <property type="gene ID" value="ENSMAMG00000012208.2"/>
</dbReference>
<evidence type="ECO:0000313" key="2">
    <source>
        <dbReference type="Ensembl" id="ENSMAMP00000018069.2"/>
    </source>
</evidence>
<accession>A0A3Q3MAQ3</accession>
<name>A0A3Q3MAQ3_9TELE</name>
<dbReference type="Pfam" id="PF00041">
    <property type="entry name" value="fn3"/>
    <property type="match status" value="2"/>
</dbReference>
<protein>
    <submittedName>
        <fullName evidence="2">Fibronectin type III domain containing 7b</fullName>
    </submittedName>
</protein>
<organism evidence="2 3">
    <name type="scientific">Mastacembelus armatus</name>
    <name type="common">zig-zag eel</name>
    <dbReference type="NCBI Taxonomy" id="205130"/>
    <lineage>
        <taxon>Eukaryota</taxon>
        <taxon>Metazoa</taxon>
        <taxon>Chordata</taxon>
        <taxon>Craniata</taxon>
        <taxon>Vertebrata</taxon>
        <taxon>Euteleostomi</taxon>
        <taxon>Actinopterygii</taxon>
        <taxon>Neopterygii</taxon>
        <taxon>Teleostei</taxon>
        <taxon>Neoteleostei</taxon>
        <taxon>Acanthomorphata</taxon>
        <taxon>Anabantaria</taxon>
        <taxon>Synbranchiformes</taxon>
        <taxon>Mastacembelidae</taxon>
        <taxon>Mastacembelus</taxon>
    </lineage>
</organism>
<reference evidence="2" key="1">
    <citation type="submission" date="2025-08" db="UniProtKB">
        <authorList>
            <consortium name="Ensembl"/>
        </authorList>
    </citation>
    <scope>IDENTIFICATION</scope>
</reference>
<feature type="domain" description="Fibronectin type-III" evidence="1">
    <location>
        <begin position="12"/>
        <end position="98"/>
    </location>
</feature>
<reference evidence="2" key="2">
    <citation type="submission" date="2025-09" db="UniProtKB">
        <authorList>
            <consortium name="Ensembl"/>
        </authorList>
    </citation>
    <scope>IDENTIFICATION</scope>
</reference>
<dbReference type="SUPFAM" id="SSF49265">
    <property type="entry name" value="Fibronectin type III"/>
    <property type="match status" value="3"/>
</dbReference>
<sequence length="381" mass="40843">MSPYSLSPAPCTPQNVTVNAQCAKGAIAVSWSLNPDAQYFHVVAVSNTGARLHCNTSESTCTINNLPCGQKYNITVLSVRDGCESKLSAAVEASSAPCAPRNTKGSLDCISNSAWVTWDDTEGALSYFVQAQETKGHNSSCTTNSSPCKVPDLKCGMLYTFYVIAINKYCQSNRSTTFELETGPCALKSVRAVAECYNNTILVEWEQTVDAPLYLVTAEGYDQTLISCNSSSNSCVLQNVLCGTEYSIIVSASSNKCSSLRSPPKKIKTAPCIPDNVTVVPLCQENGAAVTWRYSPVATSYLLTATGLDGQVTSYNTTLNNCTLNNLLCGKTYNLSITASGDSCTSKPSTSSFTTGTNILRQLTENSLITRLFFCKPSLKI</sequence>
<dbReference type="GeneTree" id="ENSGT00940000157064"/>